<feature type="binding site" evidence="1">
    <location>
        <position position="77"/>
    </location>
    <ligand>
        <name>ATP</name>
        <dbReference type="ChEBI" id="CHEBI:30616"/>
    </ligand>
</feature>
<dbReference type="Pfam" id="PF13784">
    <property type="entry name" value="Fic_N"/>
    <property type="match status" value="1"/>
</dbReference>
<dbReference type="AlphaFoldDB" id="A0A1F7J7R1"/>
<reference evidence="5 6" key="1">
    <citation type="journal article" date="2016" name="Nat. Commun.">
        <title>Thousands of microbial genomes shed light on interconnected biogeochemical processes in an aquifer system.</title>
        <authorList>
            <person name="Anantharaman K."/>
            <person name="Brown C.T."/>
            <person name="Hug L.A."/>
            <person name="Sharon I."/>
            <person name="Castelle C.J."/>
            <person name="Probst A.J."/>
            <person name="Thomas B.C."/>
            <person name="Singh A."/>
            <person name="Wilkins M.J."/>
            <person name="Karaoz U."/>
            <person name="Brodie E.L."/>
            <person name="Williams K.H."/>
            <person name="Hubbard S.S."/>
            <person name="Banfield J.F."/>
        </authorList>
    </citation>
    <scope>NUCLEOTIDE SEQUENCE [LARGE SCALE GENOMIC DNA]</scope>
</reference>
<dbReference type="InterPro" id="IPR003812">
    <property type="entry name" value="Fido"/>
</dbReference>
<evidence type="ECO:0000259" key="4">
    <source>
        <dbReference type="PROSITE" id="PS51459"/>
    </source>
</evidence>
<feature type="binding site" evidence="3">
    <location>
        <begin position="252"/>
        <end position="253"/>
    </location>
    <ligand>
        <name>ATP</name>
        <dbReference type="ChEBI" id="CHEBI:30616"/>
    </ligand>
</feature>
<evidence type="ECO:0000256" key="1">
    <source>
        <dbReference type="PIRSR" id="PIRSR038925-1"/>
    </source>
</evidence>
<feature type="binding site" evidence="1">
    <location>
        <position position="209"/>
    </location>
    <ligand>
        <name>ATP</name>
        <dbReference type="ChEBI" id="CHEBI:30616"/>
    </ligand>
</feature>
<dbReference type="GO" id="GO:0005524">
    <property type="term" value="F:ATP binding"/>
    <property type="evidence" value="ECO:0007669"/>
    <property type="project" value="UniProtKB-KW"/>
</dbReference>
<dbReference type="PANTHER" id="PTHR13504:SF38">
    <property type="entry name" value="FIDO DOMAIN-CONTAINING PROTEIN"/>
    <property type="match status" value="1"/>
</dbReference>
<dbReference type="SUPFAM" id="SSF46785">
    <property type="entry name" value="Winged helix' DNA-binding domain"/>
    <property type="match status" value="1"/>
</dbReference>
<dbReference type="InterPro" id="IPR036390">
    <property type="entry name" value="WH_DNA-bd_sf"/>
</dbReference>
<comment type="caution">
    <text evidence="5">The sequence shown here is derived from an EMBL/GenBank/DDBJ whole genome shotgun (WGS) entry which is preliminary data.</text>
</comment>
<name>A0A1F7J7R1_9BACT</name>
<dbReference type="EMBL" id="MGAR01000022">
    <property type="protein sequence ID" value="OGK51650.1"/>
    <property type="molecule type" value="Genomic_DNA"/>
</dbReference>
<dbReference type="InterPro" id="IPR025758">
    <property type="entry name" value="Fic/DOC_N"/>
</dbReference>
<feature type="binding site" evidence="1">
    <location>
        <position position="251"/>
    </location>
    <ligand>
        <name>ATP</name>
        <dbReference type="ChEBI" id="CHEBI:30616"/>
    </ligand>
</feature>
<gene>
    <name evidence="5" type="ORF">A2966_04980</name>
</gene>
<evidence type="ECO:0000313" key="5">
    <source>
        <dbReference type="EMBL" id="OGK51650.1"/>
    </source>
</evidence>
<organism evidence="5 6">
    <name type="scientific">Candidatus Roizmanbacteria bacterium RIFCSPLOWO2_01_FULL_41_22</name>
    <dbReference type="NCBI Taxonomy" id="1802067"/>
    <lineage>
        <taxon>Bacteria</taxon>
        <taxon>Candidatus Roizmaniibacteriota</taxon>
    </lineage>
</organism>
<feature type="active site" evidence="2">
    <location>
        <position position="209"/>
    </location>
</feature>
<dbReference type="InterPro" id="IPR036597">
    <property type="entry name" value="Fido-like_dom_sf"/>
</dbReference>
<keyword evidence="1" id="KW-0547">Nucleotide-binding</keyword>
<protein>
    <recommendedName>
        <fullName evidence="4">Fido domain-containing protein</fullName>
    </recommendedName>
</protein>
<dbReference type="STRING" id="1802067.A2966_04980"/>
<dbReference type="PANTHER" id="PTHR13504">
    <property type="entry name" value="FIDO DOMAIN-CONTAINING PROTEIN DDB_G0283145"/>
    <property type="match status" value="1"/>
</dbReference>
<evidence type="ECO:0000256" key="2">
    <source>
        <dbReference type="PIRSR" id="PIRSR640198-1"/>
    </source>
</evidence>
<dbReference type="PROSITE" id="PS51459">
    <property type="entry name" value="FIDO"/>
    <property type="match status" value="1"/>
</dbReference>
<sequence length="377" mass="43402">MRSGKYINQLSGELQYQAFAPNRLPFELYQDAKLDTLLSEANLALGRLDGVAEIVPNIDFLTLMFARKEATFSSQVEGTQATFADVLKVEAAIEDKKIPYDVQEIINYIKAMNHGLNRLASFPLSLRLIKEIHGILLTNVRGAERQPGEFRTSQNWIGGPTINTATFVPTPPRELMTILSDFEKFLHQNKTIPVLIKTGLIHTQFENIHPFLDGNGRLGRLLITFFLCQQKVLQKPLLYLSVYFKKYQKNYYYWLNRVHEKDDVEGWLKFYLQGISETAKEGFETAQKILRLRNIDLNKVSNLGRTTKNALLVLDSLYKNPLISLRKVVEITQLSRSNAYGLLRRLEKVHILSQLPAKPKRTKVYVHREYLSLFNDK</sequence>
<keyword evidence="1" id="KW-0067">ATP-binding</keyword>
<dbReference type="InterPro" id="IPR040198">
    <property type="entry name" value="Fido_containing"/>
</dbReference>
<dbReference type="Proteomes" id="UP000176480">
    <property type="component" value="Unassembled WGS sequence"/>
</dbReference>
<dbReference type="InterPro" id="IPR026287">
    <property type="entry name" value="SoFic-like"/>
</dbReference>
<feature type="binding site" evidence="1">
    <location>
        <begin position="214"/>
        <end position="220"/>
    </location>
    <ligand>
        <name>ATP</name>
        <dbReference type="ChEBI" id="CHEBI:30616"/>
    </ligand>
</feature>
<evidence type="ECO:0000313" key="6">
    <source>
        <dbReference type="Proteomes" id="UP000176480"/>
    </source>
</evidence>
<dbReference type="Gene3D" id="1.10.3290.10">
    <property type="entry name" value="Fido-like domain"/>
    <property type="match status" value="1"/>
</dbReference>
<dbReference type="Pfam" id="PF02661">
    <property type="entry name" value="Fic"/>
    <property type="match status" value="1"/>
</dbReference>
<proteinExistence type="predicted"/>
<feature type="binding site" evidence="3">
    <location>
        <begin position="213"/>
        <end position="220"/>
    </location>
    <ligand>
        <name>ATP</name>
        <dbReference type="ChEBI" id="CHEBI:30616"/>
    </ligand>
</feature>
<evidence type="ECO:0000256" key="3">
    <source>
        <dbReference type="PIRSR" id="PIRSR640198-2"/>
    </source>
</evidence>
<accession>A0A1F7J7R1</accession>
<feature type="domain" description="Fido" evidence="4">
    <location>
        <begin position="124"/>
        <end position="273"/>
    </location>
</feature>
<dbReference type="SUPFAM" id="SSF140931">
    <property type="entry name" value="Fic-like"/>
    <property type="match status" value="1"/>
</dbReference>
<dbReference type="PIRSF" id="PIRSF038925">
    <property type="entry name" value="AMP-prot_trans"/>
    <property type="match status" value="1"/>
</dbReference>